<proteinExistence type="predicted"/>
<dbReference type="InterPro" id="IPR009030">
    <property type="entry name" value="Growth_fac_rcpt_cys_sf"/>
</dbReference>
<evidence type="ECO:0000259" key="14">
    <source>
        <dbReference type="PROSITE" id="PS50026"/>
    </source>
</evidence>
<dbReference type="Gene3D" id="2.40.155.10">
    <property type="entry name" value="Green fluorescent protein"/>
    <property type="match status" value="1"/>
</dbReference>
<keyword evidence="4 12" id="KW-0245">EGF-like domain</keyword>
<dbReference type="GO" id="GO:0005886">
    <property type="term" value="C:plasma membrane"/>
    <property type="evidence" value="ECO:0007669"/>
    <property type="project" value="TreeGrafter"/>
</dbReference>
<accession>A0A8T0ECW2</accession>
<feature type="domain" description="EGF-like" evidence="14">
    <location>
        <begin position="675"/>
        <end position="716"/>
    </location>
</feature>
<dbReference type="PANTHER" id="PTHR46513:SF13">
    <property type="entry name" value="EGF-LIKE DOMAIN-CONTAINING PROTEIN"/>
    <property type="match status" value="1"/>
</dbReference>
<reference evidence="17" key="2">
    <citation type="submission" date="2020-06" db="EMBL/GenBank/DDBJ databases">
        <authorList>
            <person name="Sheffer M."/>
        </authorList>
    </citation>
    <scope>NUCLEOTIDE SEQUENCE</scope>
</reference>
<dbReference type="Pfam" id="PF00008">
    <property type="entry name" value="EGF"/>
    <property type="match status" value="1"/>
</dbReference>
<dbReference type="SMART" id="SM00135">
    <property type="entry name" value="LY"/>
    <property type="match status" value="5"/>
</dbReference>
<feature type="disulfide bond" evidence="12">
    <location>
        <begin position="685"/>
        <end position="702"/>
    </location>
</feature>
<organism evidence="17 18">
    <name type="scientific">Argiope bruennichi</name>
    <name type="common">Wasp spider</name>
    <name type="synonym">Aranea bruennichi</name>
    <dbReference type="NCBI Taxonomy" id="94029"/>
    <lineage>
        <taxon>Eukaryota</taxon>
        <taxon>Metazoa</taxon>
        <taxon>Ecdysozoa</taxon>
        <taxon>Arthropoda</taxon>
        <taxon>Chelicerata</taxon>
        <taxon>Arachnida</taxon>
        <taxon>Araneae</taxon>
        <taxon>Araneomorphae</taxon>
        <taxon>Entelegynae</taxon>
        <taxon>Araneoidea</taxon>
        <taxon>Araneidae</taxon>
        <taxon>Argiope</taxon>
    </lineage>
</organism>
<evidence type="ECO:0000256" key="1">
    <source>
        <dbReference type="ARBA" id="ARBA00004302"/>
    </source>
</evidence>
<evidence type="ECO:0000256" key="7">
    <source>
        <dbReference type="ARBA" id="ARBA00022837"/>
    </source>
</evidence>
<keyword evidence="9" id="KW-0130">Cell adhesion</keyword>
<keyword evidence="8" id="KW-0084">Basement membrane</keyword>
<dbReference type="InterPro" id="IPR003886">
    <property type="entry name" value="NIDO_dom"/>
</dbReference>
<dbReference type="GO" id="GO:0017147">
    <property type="term" value="F:Wnt-protein binding"/>
    <property type="evidence" value="ECO:0007669"/>
    <property type="project" value="TreeGrafter"/>
</dbReference>
<dbReference type="InterPro" id="IPR011042">
    <property type="entry name" value="6-blade_b-propeller_TolB-like"/>
</dbReference>
<dbReference type="Pfam" id="PF07474">
    <property type="entry name" value="G2F"/>
    <property type="match status" value="1"/>
</dbReference>
<dbReference type="FunFam" id="2.10.25.10:FF:000038">
    <property type="entry name" value="Fibrillin 2"/>
    <property type="match status" value="1"/>
</dbReference>
<dbReference type="GO" id="GO:0042813">
    <property type="term" value="F:Wnt receptor activity"/>
    <property type="evidence" value="ECO:0007669"/>
    <property type="project" value="TreeGrafter"/>
</dbReference>
<feature type="disulfide bond" evidence="12">
    <location>
        <begin position="947"/>
        <end position="964"/>
    </location>
</feature>
<evidence type="ECO:0000256" key="13">
    <source>
        <dbReference type="PROSITE-ProRule" id="PRU00461"/>
    </source>
</evidence>
<dbReference type="EMBL" id="JABXBU010002230">
    <property type="protein sequence ID" value="KAF8768271.1"/>
    <property type="molecule type" value="Genomic_DNA"/>
</dbReference>
<feature type="domain" description="EGF-like" evidence="14">
    <location>
        <begin position="761"/>
        <end position="802"/>
    </location>
</feature>
<evidence type="ECO:0000256" key="3">
    <source>
        <dbReference type="ARBA" id="ARBA00022530"/>
    </source>
</evidence>
<feature type="repeat" description="LDL-receptor class B" evidence="13">
    <location>
        <begin position="1073"/>
        <end position="1115"/>
    </location>
</feature>
<dbReference type="CDD" id="cd00255">
    <property type="entry name" value="nidG2"/>
    <property type="match status" value="1"/>
</dbReference>
<feature type="repeat" description="LDL-receptor class B" evidence="13">
    <location>
        <begin position="1159"/>
        <end position="1203"/>
    </location>
</feature>
<dbReference type="PROSITE" id="PS01186">
    <property type="entry name" value="EGF_2"/>
    <property type="match status" value="10"/>
</dbReference>
<feature type="disulfide bond" evidence="12">
    <location>
        <begin position="641"/>
        <end position="658"/>
    </location>
</feature>
<evidence type="ECO:0000259" key="16">
    <source>
        <dbReference type="PROSITE" id="PS51220"/>
    </source>
</evidence>
<dbReference type="PROSITE" id="PS50026">
    <property type="entry name" value="EGF_3"/>
    <property type="match status" value="11"/>
</dbReference>
<dbReference type="PROSITE" id="PS50993">
    <property type="entry name" value="NIDOGEN_G2"/>
    <property type="match status" value="1"/>
</dbReference>
<feature type="domain" description="EGF-like" evidence="14">
    <location>
        <begin position="632"/>
        <end position="672"/>
    </location>
</feature>
<dbReference type="Pfam" id="PF00058">
    <property type="entry name" value="Ldl_recept_b"/>
    <property type="match status" value="3"/>
</dbReference>
<dbReference type="Gene3D" id="2.120.10.30">
    <property type="entry name" value="TolB, C-terminal domain"/>
    <property type="match status" value="1"/>
</dbReference>
<evidence type="ECO:0000313" key="17">
    <source>
        <dbReference type="EMBL" id="KAF8768271.1"/>
    </source>
</evidence>
<keyword evidence="10 12" id="KW-1015">Disulfide bond</keyword>
<feature type="repeat" description="LDL-receptor class B" evidence="13">
    <location>
        <begin position="1116"/>
        <end position="1158"/>
    </location>
</feature>
<keyword evidence="7" id="KW-0106">Calcium</keyword>
<dbReference type="PROSITE" id="PS00010">
    <property type="entry name" value="ASX_HYDROXYL"/>
    <property type="match status" value="1"/>
</dbReference>
<dbReference type="InterPro" id="IPR024731">
    <property type="entry name" value="NELL2-like_EGF"/>
</dbReference>
<dbReference type="PROSITE" id="PS51120">
    <property type="entry name" value="LDLRB"/>
    <property type="match status" value="3"/>
</dbReference>
<feature type="domain" description="EGF-like" evidence="14">
    <location>
        <begin position="979"/>
        <end position="1021"/>
    </location>
</feature>
<feature type="disulfide bond" evidence="12">
    <location>
        <begin position="816"/>
        <end position="833"/>
    </location>
</feature>
<dbReference type="InterPro" id="IPR050778">
    <property type="entry name" value="Cueball_EGF_LRP_Nidogen"/>
</dbReference>
<evidence type="ECO:0000256" key="6">
    <source>
        <dbReference type="ARBA" id="ARBA00022737"/>
    </source>
</evidence>
<feature type="domain" description="NIDO" evidence="16">
    <location>
        <begin position="101"/>
        <end position="252"/>
    </location>
</feature>
<dbReference type="Gene3D" id="2.10.25.10">
    <property type="entry name" value="Laminin"/>
    <property type="match status" value="11"/>
</dbReference>
<keyword evidence="5" id="KW-0732">Signal</keyword>
<dbReference type="SUPFAM" id="SSF63825">
    <property type="entry name" value="YWTD domain"/>
    <property type="match status" value="1"/>
</dbReference>
<feature type="domain" description="EGF-like" evidence="14">
    <location>
        <begin position="894"/>
        <end position="935"/>
    </location>
</feature>
<protein>
    <submittedName>
        <fullName evidence="17">Nidogen like protein</fullName>
    </submittedName>
</protein>
<comment type="subcellular location">
    <subcellularLocation>
        <location evidence="1">Secreted</location>
        <location evidence="1">Extracellular space</location>
        <location evidence="1">Extracellular matrix</location>
        <location evidence="1">Basement membrane</location>
    </subcellularLocation>
</comment>
<dbReference type="CDD" id="cd00054">
    <property type="entry name" value="EGF_CA"/>
    <property type="match status" value="2"/>
</dbReference>
<keyword evidence="11" id="KW-0325">Glycoprotein</keyword>
<feature type="domain" description="Nidogen G2 beta-barrel" evidence="15">
    <location>
        <begin position="329"/>
        <end position="548"/>
    </location>
</feature>
<keyword evidence="18" id="KW-1185">Reference proteome</keyword>
<dbReference type="GO" id="GO:0060070">
    <property type="term" value="P:canonical Wnt signaling pathway"/>
    <property type="evidence" value="ECO:0007669"/>
    <property type="project" value="TreeGrafter"/>
</dbReference>
<sequence>MKVVTKMADARLLRIAAIIFCVLGGGLGLPKSELFPFGREQYLPAEDDVSSPEVPLTVPIIFYGNEYRTIYVNDNGLLSFLTEVPSFFNAQFPLTYPIIAPLYSDIDTRAAGRIYYRETQDNALLERAARDIRSHFSNAGSFHPRSLFIATWDEVGYYERATDKVNTFQVIIASDGEDSYVYFLYPSNGVQWIQSQGKNPNLPDARAQAGFMSGDGRLYTVRGSGTEQARNFDRMSNAKKAGMGWVLLLALLRNGERALLPLIGKLQMGLIFKRKKWVRQLPPFLWPLFSHVHPIRLFGNPQKWKKKGSVVFVKNKNFGNGRNCVEKNSPQRMNGKVSGSINDIQLQDADLHAYIVTEDGRTYTAVSRVPPGIGSDLQVLTPLGGIVGWLFAVSRSDAPNGFTITGGAFNRTVEVDFPQTGHHVYIEESFLGPDVFNYMRVQVRLRGSVPSVPVGSKIEVPDYEEEYTRVSPGAIRSRASRSYRLEGNNLEVPFTLDQTITYSECNTHMTSTRLKVARNFIVYDPQEQIVRYAMTNKISPLTGDDPCKEGRQSCGPNSNCVVEGDAFRCVCNQGYQQIYDESGDGSTTCVDVNECVLGRDNCHVFADCLNLPGSFMCRCQPGYFGDGTNCERKQTCADINCDPNADCIEGTLQRPPQCRCRIGYLGNGQTCESAEGDDCRSVNYCDRRADCVYDEETHRHTCKCRRGFTGDGVVCVEDSCDVADNCSPDGSCLYDAEGEAYYCACRPGFSGDGYVCLPEETFQSCDVVNNCHPQAQCIYDAQIQRYHCQCNSGYRGDGKTCNRVIEELTCDQANICSPYALCIRDDVTGRHFCQCNEGFDGDGLTCTPLDECNSPDDCDNNAECLYDGDGQRFHCQCLPGFRGRGTKGTCSLDPDVACNVRNNCHESATCTYDAVDLTYRCQCKPGFNGDGYRCEKAEVPCNIINSCHVKAECQYDPPSRGYKCRCLPGYDGDGHTCRSQRSCREDRYLCDRNAECVPHEATGDYVCRCNQGFIGDGNTCAPAPQHSGGYLVFAHGMSLLRVPTLPTKSNPGQLLLMEPNQTPVGLTTDCQMGHLYWADASLKVIRRANYNGSDVTMTISNDMLSPEGVAVDWLARNIYWTDSGKDTIEVASLTTKYRKVLISEGLSNPRGIAVHPGLGKMYWTDWDRNAPKIEMANMDGSGRTELVKENLGLPNMLVIDYDRSNLCWTDSGLRRIECIALNGQSRRVVYTPAPYPFGITIHEGFIYWTDWEIKFLHRVDVNGGEAEPLEIPAGGSGKMYGIVSLPSYCPSVTSYCAVENGGCKYLCLPSGRGGRSCVCPDFSEDGTTEFECSTS</sequence>
<dbReference type="Proteomes" id="UP000807504">
    <property type="component" value="Unassembled WGS sequence"/>
</dbReference>
<feature type="domain" description="EGF-like" evidence="14">
    <location>
        <begin position="937"/>
        <end position="978"/>
    </location>
</feature>
<feature type="disulfide bond" evidence="12">
    <location>
        <begin position="726"/>
        <end position="743"/>
    </location>
</feature>
<feature type="domain" description="EGF-like" evidence="14">
    <location>
        <begin position="848"/>
        <end position="891"/>
    </location>
</feature>
<evidence type="ECO:0000313" key="18">
    <source>
        <dbReference type="Proteomes" id="UP000807504"/>
    </source>
</evidence>
<evidence type="ECO:0000256" key="10">
    <source>
        <dbReference type="ARBA" id="ARBA00023157"/>
    </source>
</evidence>
<dbReference type="SUPFAM" id="SSF57196">
    <property type="entry name" value="EGF/Laminin"/>
    <property type="match status" value="1"/>
</dbReference>
<feature type="domain" description="EGF-like" evidence="14">
    <location>
        <begin position="543"/>
        <end position="581"/>
    </location>
</feature>
<feature type="disulfide bond" evidence="12">
    <location>
        <begin position="771"/>
        <end position="788"/>
    </location>
</feature>
<dbReference type="Pfam" id="PF06119">
    <property type="entry name" value="NIDO"/>
    <property type="match status" value="1"/>
</dbReference>
<keyword evidence="2" id="KW-0964">Secreted</keyword>
<feature type="domain" description="EGF-like" evidence="14">
    <location>
        <begin position="717"/>
        <end position="757"/>
    </location>
</feature>
<dbReference type="GO" id="GO:0007160">
    <property type="term" value="P:cell-matrix adhesion"/>
    <property type="evidence" value="ECO:0007669"/>
    <property type="project" value="InterPro"/>
</dbReference>
<evidence type="ECO:0000256" key="4">
    <source>
        <dbReference type="ARBA" id="ARBA00022536"/>
    </source>
</evidence>
<evidence type="ECO:0000256" key="12">
    <source>
        <dbReference type="PROSITE-ProRule" id="PRU00076"/>
    </source>
</evidence>
<dbReference type="PROSITE" id="PS51220">
    <property type="entry name" value="NIDO"/>
    <property type="match status" value="1"/>
</dbReference>
<comment type="caution">
    <text evidence="17">The sequence shown here is derived from an EMBL/GenBank/DDBJ whole genome shotgun (WGS) entry which is preliminary data.</text>
</comment>
<dbReference type="InterPro" id="IPR000742">
    <property type="entry name" value="EGF"/>
</dbReference>
<evidence type="ECO:0000256" key="8">
    <source>
        <dbReference type="ARBA" id="ARBA00022869"/>
    </source>
</evidence>
<dbReference type="InterPro" id="IPR006605">
    <property type="entry name" value="G2_nidogen/fibulin_G2F"/>
</dbReference>
<evidence type="ECO:0000256" key="11">
    <source>
        <dbReference type="ARBA" id="ARBA00023180"/>
    </source>
</evidence>
<dbReference type="SUPFAM" id="SSF54511">
    <property type="entry name" value="GFP-like"/>
    <property type="match status" value="1"/>
</dbReference>
<evidence type="ECO:0000256" key="9">
    <source>
        <dbReference type="ARBA" id="ARBA00022889"/>
    </source>
</evidence>
<feature type="disulfide bond" evidence="12">
    <location>
        <begin position="990"/>
        <end position="1007"/>
    </location>
</feature>
<reference evidence="17" key="1">
    <citation type="journal article" date="2020" name="bioRxiv">
        <title>Chromosome-level reference genome of the European wasp spider Argiope bruennichi: a resource for studies on range expansion and evolutionary adaptation.</title>
        <authorList>
            <person name="Sheffer M.M."/>
            <person name="Hoppe A."/>
            <person name="Krehenwinkel H."/>
            <person name="Uhl G."/>
            <person name="Kuss A.W."/>
            <person name="Jensen L."/>
            <person name="Jensen C."/>
            <person name="Gillespie R.G."/>
            <person name="Hoff K.J."/>
            <person name="Prost S."/>
        </authorList>
    </citation>
    <scope>NUCLEOTIDE SEQUENCE</scope>
</reference>
<dbReference type="InterPro" id="IPR000152">
    <property type="entry name" value="EGF-type_Asp/Asn_hydroxyl_site"/>
</dbReference>
<comment type="caution">
    <text evidence="12">Lacks conserved residue(s) required for the propagation of feature annotation.</text>
</comment>
<feature type="domain" description="EGF-like" evidence="14">
    <location>
        <begin position="806"/>
        <end position="847"/>
    </location>
</feature>
<feature type="disulfide bond" evidence="12">
    <location>
        <begin position="904"/>
        <end position="921"/>
    </location>
</feature>
<feature type="domain" description="EGF-like" evidence="14">
    <location>
        <begin position="591"/>
        <end position="631"/>
    </location>
</feature>
<evidence type="ECO:0000256" key="5">
    <source>
        <dbReference type="ARBA" id="ARBA00022729"/>
    </source>
</evidence>
<dbReference type="InterPro" id="IPR001881">
    <property type="entry name" value="EGF-like_Ca-bd_dom"/>
</dbReference>
<keyword evidence="3" id="KW-0272">Extracellular matrix</keyword>
<dbReference type="PROSITE" id="PS01187">
    <property type="entry name" value="EGF_CA"/>
    <property type="match status" value="1"/>
</dbReference>
<dbReference type="FunFam" id="2.120.10.30:FF:000241">
    <property type="entry name" value="Low-density lipoprotein receptor-related protein 6"/>
    <property type="match status" value="1"/>
</dbReference>
<dbReference type="InterPro" id="IPR000033">
    <property type="entry name" value="LDLR_classB_rpt"/>
</dbReference>
<dbReference type="PANTHER" id="PTHR46513">
    <property type="entry name" value="VITELLOGENIN RECEPTOR-LIKE PROTEIN-RELATED-RELATED"/>
    <property type="match status" value="1"/>
</dbReference>
<dbReference type="GO" id="GO:0005509">
    <property type="term" value="F:calcium ion binding"/>
    <property type="evidence" value="ECO:0007669"/>
    <property type="project" value="InterPro"/>
</dbReference>
<feature type="disulfide bond" evidence="12">
    <location>
        <begin position="858"/>
        <end position="875"/>
    </location>
</feature>
<dbReference type="InterPro" id="IPR009017">
    <property type="entry name" value="GFP"/>
</dbReference>
<dbReference type="Pfam" id="PF12947">
    <property type="entry name" value="EGF_3"/>
    <property type="match status" value="5"/>
</dbReference>
<evidence type="ECO:0000259" key="15">
    <source>
        <dbReference type="PROSITE" id="PS50993"/>
    </source>
</evidence>
<dbReference type="SMART" id="SM00539">
    <property type="entry name" value="NIDO"/>
    <property type="match status" value="1"/>
</dbReference>
<keyword evidence="6" id="KW-0677">Repeat</keyword>
<dbReference type="SMART" id="SM00179">
    <property type="entry name" value="EGF_CA"/>
    <property type="match status" value="2"/>
</dbReference>
<name>A0A8T0ECW2_ARGBR</name>
<dbReference type="InterPro" id="IPR018097">
    <property type="entry name" value="EGF_Ca-bd_CS"/>
</dbReference>
<dbReference type="SMART" id="SM00682">
    <property type="entry name" value="G2F"/>
    <property type="match status" value="1"/>
</dbReference>
<gene>
    <name evidence="17" type="ORF">HNY73_021110</name>
</gene>
<dbReference type="SMART" id="SM00181">
    <property type="entry name" value="EGF"/>
    <property type="match status" value="12"/>
</dbReference>
<dbReference type="SUPFAM" id="SSF57184">
    <property type="entry name" value="Growth factor receptor domain"/>
    <property type="match status" value="1"/>
</dbReference>
<dbReference type="GO" id="GO:0005604">
    <property type="term" value="C:basement membrane"/>
    <property type="evidence" value="ECO:0007669"/>
    <property type="project" value="UniProtKB-SubCell"/>
</dbReference>
<evidence type="ECO:0000256" key="2">
    <source>
        <dbReference type="ARBA" id="ARBA00022525"/>
    </source>
</evidence>